<evidence type="ECO:0000313" key="1">
    <source>
        <dbReference type="EMBL" id="KUG61460.1"/>
    </source>
</evidence>
<reference evidence="2" key="1">
    <citation type="submission" date="2015-12" db="EMBL/GenBank/DDBJ databases">
        <authorList>
            <person name="Nair G.R."/>
            <person name="Kaur G."/>
            <person name="Mayilraj S."/>
        </authorList>
    </citation>
    <scope>NUCLEOTIDE SEQUENCE [LARGE SCALE GENOMIC DNA]</scope>
    <source>
        <strain evidence="2">CD08_4</strain>
    </source>
</reference>
<evidence type="ECO:0000313" key="2">
    <source>
        <dbReference type="Proteomes" id="UP000053512"/>
    </source>
</evidence>
<dbReference type="Proteomes" id="UP000053512">
    <property type="component" value="Unassembled WGS sequence"/>
</dbReference>
<name>A0A0W8INE3_KOCRO</name>
<gene>
    <name evidence="1" type="ORF">AVL61_00590</name>
</gene>
<dbReference type="EMBL" id="LQBK01000004">
    <property type="protein sequence ID" value="KUG61460.1"/>
    <property type="molecule type" value="Genomic_DNA"/>
</dbReference>
<accession>A0A0W8INE3</accession>
<sequence>MITPEILQAVKDLVQTPPPAGVRVDRFEIVDEVAELSLSFRADVLESVLASELAATGGPADWDDPRAPMDEGSPTWAYAGGIAALLHHGYFNQTILAQHEAALQQILTEHGHPGTPVTATATYTAAELMPHYRKLKAEHLEQLSAPQG</sequence>
<dbReference type="AlphaFoldDB" id="A0A0W8INE3"/>
<protein>
    <submittedName>
        <fullName evidence="1">Uncharacterized protein</fullName>
    </submittedName>
</protein>
<proteinExistence type="predicted"/>
<dbReference type="RefSeq" id="WP_058872876.1">
    <property type="nucleotide sequence ID" value="NZ_LQBK01000004.1"/>
</dbReference>
<comment type="caution">
    <text evidence="1">The sequence shown here is derived from an EMBL/GenBank/DDBJ whole genome shotgun (WGS) entry which is preliminary data.</text>
</comment>
<organism evidence="1 2">
    <name type="scientific">Kocuria rosea subsp. polaris</name>
    <dbReference type="NCBI Taxonomy" id="136273"/>
    <lineage>
        <taxon>Bacteria</taxon>
        <taxon>Bacillati</taxon>
        <taxon>Actinomycetota</taxon>
        <taxon>Actinomycetes</taxon>
        <taxon>Micrococcales</taxon>
        <taxon>Micrococcaceae</taxon>
        <taxon>Kocuria</taxon>
    </lineage>
</organism>